<reference evidence="7" key="1">
    <citation type="submission" date="2025-08" db="UniProtKB">
        <authorList>
            <consortium name="RefSeq"/>
        </authorList>
    </citation>
    <scope>IDENTIFICATION</scope>
</reference>
<dbReference type="AlphaFoldDB" id="A0A6J2QB43"/>
<feature type="region of interest" description="Disordered" evidence="4">
    <location>
        <begin position="90"/>
        <end position="116"/>
    </location>
</feature>
<dbReference type="GO" id="GO:0016607">
    <property type="term" value="C:nuclear speck"/>
    <property type="evidence" value="ECO:0007669"/>
    <property type="project" value="TreeGrafter"/>
</dbReference>
<dbReference type="SMART" id="SM00360">
    <property type="entry name" value="RRM"/>
    <property type="match status" value="1"/>
</dbReference>
<dbReference type="Pfam" id="PF00076">
    <property type="entry name" value="RRM_1"/>
    <property type="match status" value="1"/>
</dbReference>
<evidence type="ECO:0000256" key="1">
    <source>
        <dbReference type="ARBA" id="ARBA00022816"/>
    </source>
</evidence>
<dbReference type="GO" id="GO:0003729">
    <property type="term" value="F:mRNA binding"/>
    <property type="evidence" value="ECO:0007669"/>
    <property type="project" value="TreeGrafter"/>
</dbReference>
<dbReference type="KEGG" id="cgob:115012837"/>
<feature type="compositionally biased region" description="Low complexity" evidence="4">
    <location>
        <begin position="328"/>
        <end position="338"/>
    </location>
</feature>
<evidence type="ECO:0000313" key="7">
    <source>
        <dbReference type="RefSeq" id="XP_029294527.1"/>
    </source>
</evidence>
<evidence type="ECO:0000259" key="5">
    <source>
        <dbReference type="PROSITE" id="PS50102"/>
    </source>
</evidence>
<dbReference type="InterPro" id="IPR051229">
    <property type="entry name" value="ALYREF_mRNA_export"/>
</dbReference>
<gene>
    <name evidence="7" type="primary">poldip3</name>
</gene>
<feature type="compositionally biased region" description="Low complexity" evidence="4">
    <location>
        <begin position="484"/>
        <end position="506"/>
    </location>
</feature>
<organism evidence="6 7">
    <name type="scientific">Cottoperca gobio</name>
    <name type="common">Frogmouth</name>
    <name type="synonym">Aphritis gobio</name>
    <dbReference type="NCBI Taxonomy" id="56716"/>
    <lineage>
        <taxon>Eukaryota</taxon>
        <taxon>Metazoa</taxon>
        <taxon>Chordata</taxon>
        <taxon>Craniata</taxon>
        <taxon>Vertebrata</taxon>
        <taxon>Euteleostomi</taxon>
        <taxon>Actinopterygii</taxon>
        <taxon>Neopterygii</taxon>
        <taxon>Teleostei</taxon>
        <taxon>Neoteleostei</taxon>
        <taxon>Acanthomorphata</taxon>
        <taxon>Eupercaria</taxon>
        <taxon>Perciformes</taxon>
        <taxon>Notothenioidei</taxon>
        <taxon>Bovichtidae</taxon>
        <taxon>Cottoperca</taxon>
    </lineage>
</organism>
<dbReference type="PANTHER" id="PTHR19965">
    <property type="entry name" value="RNA AND EXPORT FACTOR BINDING PROTEIN"/>
    <property type="match status" value="1"/>
</dbReference>
<dbReference type="CTD" id="84271"/>
<evidence type="ECO:0000256" key="2">
    <source>
        <dbReference type="ARBA" id="ARBA00022884"/>
    </source>
</evidence>
<dbReference type="InterPro" id="IPR034784">
    <property type="entry name" value="PDIP3_RRM"/>
</dbReference>
<proteinExistence type="predicted"/>
<name>A0A6J2QB43_COTGO</name>
<protein>
    <submittedName>
        <fullName evidence="7">LOW QUALITY PROTEIN: polymerase delta-interacting protein 3</fullName>
    </submittedName>
</protein>
<feature type="region of interest" description="Disordered" evidence="4">
    <location>
        <begin position="291"/>
        <end position="351"/>
    </location>
</feature>
<accession>A0A6J2QB43</accession>
<dbReference type="PANTHER" id="PTHR19965:SF96">
    <property type="entry name" value="POLYMERASE DELTA-INTERACTING PROTEIN 3"/>
    <property type="match status" value="1"/>
</dbReference>
<dbReference type="SUPFAM" id="SSF54928">
    <property type="entry name" value="RNA-binding domain, RBD"/>
    <property type="match status" value="1"/>
</dbReference>
<feature type="region of interest" description="Disordered" evidence="4">
    <location>
        <begin position="437"/>
        <end position="506"/>
    </location>
</feature>
<keyword evidence="1" id="KW-0813">Transport</keyword>
<dbReference type="PROSITE" id="PS50102">
    <property type="entry name" value="RRM"/>
    <property type="match status" value="1"/>
</dbReference>
<dbReference type="InterPro" id="IPR000504">
    <property type="entry name" value="RRM_dom"/>
</dbReference>
<evidence type="ECO:0000256" key="3">
    <source>
        <dbReference type="PROSITE-ProRule" id="PRU00176"/>
    </source>
</evidence>
<dbReference type="RefSeq" id="XP_029294527.1">
    <property type="nucleotide sequence ID" value="XM_029438667.1"/>
</dbReference>
<sequence length="506" mass="53714">MHARAVRQSEKMADVSLDEVIRRRGINLKAPAKRPMFGRGAGGVGKSFDARQKIGTNDVRQRLGAGKGIVAGFQVKDAREKLGQKDARFKIRGRGGGGRGGGSGGGGGGGGGVQDARQMINSRKQGPNPFSVPEQTMQKMAVKHHLQGQTLVPQIQIHTSNNLAGLNSRHFSPDVHGLGLRGSAPPQLSNNKRMMDARDRLSLKRSIGGTQTQAAVALPLKITKTIQQRTGGVGMSGGIRAATQPLLNEHDGPHSKQIKITTANMLQSRPGTMGSTFSMSAPITKVVKNDAYTAPRPPVPVAPTRPNTSMAASRPSAAALQPVSRTLQQSTAETSTTAPAPPQPAFSPLEGTKITVNNLHPRVTEEDIVELFCVCGALKRARLVKVGVAEVVFVRKEDAVSAYRKYNNRCLDGQPMKCNLHIQGNVITSDQPILLRLSDTPGAGSGSKKEGLPPSLSRPAGQRASSQPTPEVDPQTILKALFKSTVQSTSTTEPPSSQATAFRIKI</sequence>
<dbReference type="GO" id="GO:0016973">
    <property type="term" value="P:poly(A)+ mRNA export from nucleus"/>
    <property type="evidence" value="ECO:0007669"/>
    <property type="project" value="TreeGrafter"/>
</dbReference>
<evidence type="ECO:0000313" key="6">
    <source>
        <dbReference type="Proteomes" id="UP000504630"/>
    </source>
</evidence>
<dbReference type="OrthoDB" id="346839at2759"/>
<dbReference type="InterPro" id="IPR035979">
    <property type="entry name" value="RBD_domain_sf"/>
</dbReference>
<keyword evidence="6" id="KW-1185">Reference proteome</keyword>
<dbReference type="Proteomes" id="UP000504630">
    <property type="component" value="Chromosome 8"/>
</dbReference>
<keyword evidence="1" id="KW-0509">mRNA transport</keyword>
<dbReference type="InterPro" id="IPR012677">
    <property type="entry name" value="Nucleotide-bd_a/b_plait_sf"/>
</dbReference>
<dbReference type="InParanoid" id="A0A6J2QB43"/>
<keyword evidence="2 3" id="KW-0694">RNA-binding</keyword>
<dbReference type="CDD" id="cd12681">
    <property type="entry name" value="RRM_SKAR"/>
    <property type="match status" value="1"/>
</dbReference>
<dbReference type="Gene3D" id="3.30.70.330">
    <property type="match status" value="1"/>
</dbReference>
<feature type="domain" description="RRM" evidence="5">
    <location>
        <begin position="352"/>
        <end position="423"/>
    </location>
</feature>
<dbReference type="GeneID" id="115012837"/>
<evidence type="ECO:0000256" key="4">
    <source>
        <dbReference type="SAM" id="MobiDB-lite"/>
    </source>
</evidence>
<feature type="compositionally biased region" description="Gly residues" evidence="4">
    <location>
        <begin position="94"/>
        <end position="113"/>
    </location>
</feature>